<sequence>MVGVSYGSYSSAAGQLKYQAANSSKKSSRNGTYGTNVSHEERYIKTVSRGNFETCAEVDKIPCKYALKDEKAIGWHWKAPGIEYRFFHAAESTEENPVLVARGVDEHGKLFEEKIDVKQIDPYNTTPLEIDALAYFKPGEYHKISTSNLYGKEDVGINERFDFVAMIRERLASCSRLHLSKEAAWHEKDLDFVLGFTENRTRADRIGNHIELGPDIFSDFAEENKRKLELYSEAARERMISGMARKCSESRTWKIR</sequence>
<evidence type="ECO:0000313" key="1">
    <source>
        <dbReference type="EMBL" id="RRK31023.1"/>
    </source>
</evidence>
<evidence type="ECO:0000313" key="2">
    <source>
        <dbReference type="Proteomes" id="UP000274920"/>
    </source>
</evidence>
<accession>A0A3R8JLJ8</accession>
<reference evidence="1" key="1">
    <citation type="submission" date="2018-10" db="EMBL/GenBank/DDBJ databases">
        <title>Schaedlerella arabinophila gen. nov. sp. nov., isolated from the mouse intestinal tract and comparative analysis with the genome of the closely related altered Schaedler flora strain ASF502.</title>
        <authorList>
            <person name="Miyake S."/>
            <person name="Soh M."/>
            <person name="Seedorf H."/>
        </authorList>
    </citation>
    <scope>NUCLEOTIDE SEQUENCE [LARGE SCALE GENOMIC DNA]</scope>
    <source>
        <strain evidence="1">DSM 106076</strain>
    </source>
</reference>
<gene>
    <name evidence="1" type="ORF">EBB54_06285</name>
</gene>
<comment type="caution">
    <text evidence="1">The sequence shown here is derived from an EMBL/GenBank/DDBJ whole genome shotgun (WGS) entry which is preliminary data.</text>
</comment>
<dbReference type="RefSeq" id="WP_125126774.1">
    <property type="nucleotide sequence ID" value="NZ_RHJS01000002.1"/>
</dbReference>
<organism evidence="1 2">
    <name type="scientific">Schaedlerella arabinosiphila</name>
    <dbReference type="NCBI Taxonomy" id="2044587"/>
    <lineage>
        <taxon>Bacteria</taxon>
        <taxon>Bacillati</taxon>
        <taxon>Bacillota</taxon>
        <taxon>Clostridia</taxon>
        <taxon>Lachnospirales</taxon>
        <taxon>Lachnospiraceae</taxon>
        <taxon>Schaedlerella</taxon>
    </lineage>
</organism>
<keyword evidence="2" id="KW-1185">Reference proteome</keyword>
<name>A0A3R8JLJ8_9FIRM</name>
<protein>
    <submittedName>
        <fullName evidence="1">Uncharacterized protein</fullName>
    </submittedName>
</protein>
<proteinExistence type="predicted"/>
<dbReference type="Proteomes" id="UP000274920">
    <property type="component" value="Unassembled WGS sequence"/>
</dbReference>
<dbReference type="EMBL" id="RHJS01000002">
    <property type="protein sequence ID" value="RRK31023.1"/>
    <property type="molecule type" value="Genomic_DNA"/>
</dbReference>
<dbReference type="AlphaFoldDB" id="A0A3R8JLJ8"/>